<proteinExistence type="predicted"/>
<dbReference type="PANTHER" id="PTHR38602:SF1">
    <property type="entry name" value="INNER MEMBRANE PROTEIN"/>
    <property type="match status" value="1"/>
</dbReference>
<dbReference type="Proteomes" id="UP000015503">
    <property type="component" value="Chromosome"/>
</dbReference>
<evidence type="ECO:0000313" key="2">
    <source>
        <dbReference type="EMBL" id="BAN50910.1"/>
    </source>
</evidence>
<gene>
    <name evidence="2" type="ORF">PCA10_51780</name>
</gene>
<evidence type="ECO:0008006" key="4">
    <source>
        <dbReference type="Google" id="ProtNLM"/>
    </source>
</evidence>
<dbReference type="Pfam" id="PF09838">
    <property type="entry name" value="DUF2065"/>
    <property type="match status" value="1"/>
</dbReference>
<dbReference type="PATRIC" id="fig|1245471.3.peg.5256"/>
<name>S6AP94_METRE</name>
<feature type="transmembrane region" description="Helical" evidence="1">
    <location>
        <begin position="20"/>
        <end position="38"/>
    </location>
</feature>
<protein>
    <recommendedName>
        <fullName evidence="4">DUF2065 domain-containing protein</fullName>
    </recommendedName>
</protein>
<keyword evidence="1" id="KW-1133">Transmembrane helix</keyword>
<keyword evidence="3" id="KW-1185">Reference proteome</keyword>
<sequence length="76" mass="8391">MGQPGNPGFFASAGIMWQELGIAFCLMLVLEGILPFLYPRRWRAAVLGVAGFKDRHLRLMGLSSMLLGTGLLYLLH</sequence>
<dbReference type="AlphaFoldDB" id="S6AP94"/>
<dbReference type="HOGENOM" id="CLU_179416_1_1_6"/>
<feature type="transmembrane region" description="Helical" evidence="1">
    <location>
        <begin position="59"/>
        <end position="75"/>
    </location>
</feature>
<dbReference type="EMBL" id="AP013068">
    <property type="protein sequence ID" value="BAN50910.1"/>
    <property type="molecule type" value="Genomic_DNA"/>
</dbReference>
<evidence type="ECO:0000313" key="3">
    <source>
        <dbReference type="Proteomes" id="UP000015503"/>
    </source>
</evidence>
<organism evidence="2 3">
    <name type="scientific">Metapseudomonas resinovorans NBRC 106553</name>
    <dbReference type="NCBI Taxonomy" id="1245471"/>
    <lineage>
        <taxon>Bacteria</taxon>
        <taxon>Pseudomonadati</taxon>
        <taxon>Pseudomonadota</taxon>
        <taxon>Gammaproteobacteria</taxon>
        <taxon>Pseudomonadales</taxon>
        <taxon>Pseudomonadaceae</taxon>
        <taxon>Metapseudomonas</taxon>
    </lineage>
</organism>
<dbReference type="PANTHER" id="PTHR38602">
    <property type="entry name" value="INNER MEMBRANE PROTEIN-RELATED"/>
    <property type="match status" value="1"/>
</dbReference>
<dbReference type="InterPro" id="IPR019201">
    <property type="entry name" value="DUF2065"/>
</dbReference>
<keyword evidence="1" id="KW-0812">Transmembrane</keyword>
<accession>S6AP94</accession>
<keyword evidence="1" id="KW-0472">Membrane</keyword>
<evidence type="ECO:0000256" key="1">
    <source>
        <dbReference type="SAM" id="Phobius"/>
    </source>
</evidence>
<dbReference type="eggNOG" id="COG3242">
    <property type="taxonomic scope" value="Bacteria"/>
</dbReference>
<dbReference type="KEGG" id="pre:PCA10_51780"/>
<dbReference type="STRING" id="1245471.PCA10_51780"/>
<reference evidence="2 3" key="1">
    <citation type="journal article" date="2013" name="Genome Announc.">
        <title>Complete Genome Sequence of the Carbazole Degrader Pseudomonas resinovorans Strain CA10 (NBRC 106553).</title>
        <authorList>
            <person name="Shintani M."/>
            <person name="Hosoyama A."/>
            <person name="Ohji S."/>
            <person name="Tsuchikane K."/>
            <person name="Takarada H."/>
            <person name="Yamazoe A."/>
            <person name="Fujita N."/>
            <person name="Nojiri H."/>
        </authorList>
    </citation>
    <scope>NUCLEOTIDE SEQUENCE [LARGE SCALE GENOMIC DNA]</scope>
    <source>
        <strain evidence="2 3">NBRC 106553</strain>
    </source>
</reference>